<feature type="transmembrane region" description="Helical" evidence="1">
    <location>
        <begin position="66"/>
        <end position="84"/>
    </location>
</feature>
<gene>
    <name evidence="3" type="ORF">GCM10007043_01480</name>
</gene>
<keyword evidence="4" id="KW-1185">Reference proteome</keyword>
<dbReference type="NCBIfam" id="NF037970">
    <property type="entry name" value="vanZ_1"/>
    <property type="match status" value="1"/>
</dbReference>
<evidence type="ECO:0000313" key="4">
    <source>
        <dbReference type="Proteomes" id="UP000637720"/>
    </source>
</evidence>
<sequence>MWRWLPAGVWMGIIFLLSSRTSQDLKTWFPLFSSFDWGHFVAYFLLAWTYYYALWPKRQVIHIKRWAVALAVAYGVTDEIHQAFVPTRHPDVMDLFVDFCGAAAAMGLARLWEARRTRSL</sequence>
<keyword evidence="1" id="KW-0472">Membrane</keyword>
<name>A0A8J3B2U6_9BACI</name>
<dbReference type="InterPro" id="IPR006976">
    <property type="entry name" value="VanZ-like"/>
</dbReference>
<dbReference type="PANTHER" id="PTHR28008">
    <property type="entry name" value="DOMAIN PROTEIN, PUTATIVE (AFU_ORTHOLOGUE AFUA_3G10980)-RELATED"/>
    <property type="match status" value="1"/>
</dbReference>
<dbReference type="Proteomes" id="UP000637720">
    <property type="component" value="Unassembled WGS sequence"/>
</dbReference>
<dbReference type="PANTHER" id="PTHR28008:SF1">
    <property type="entry name" value="DOMAIN PROTEIN, PUTATIVE (AFU_ORTHOLOGUE AFUA_3G10980)-RELATED"/>
    <property type="match status" value="1"/>
</dbReference>
<evidence type="ECO:0000313" key="3">
    <source>
        <dbReference type="EMBL" id="GGJ91458.1"/>
    </source>
</evidence>
<keyword evidence="1" id="KW-1133">Transmembrane helix</keyword>
<reference evidence="3" key="1">
    <citation type="journal article" date="2014" name="Int. J. Syst. Evol. Microbiol.">
        <title>Complete genome sequence of Corynebacterium casei LMG S-19264T (=DSM 44701T), isolated from a smear-ripened cheese.</title>
        <authorList>
            <consortium name="US DOE Joint Genome Institute (JGI-PGF)"/>
            <person name="Walter F."/>
            <person name="Albersmeier A."/>
            <person name="Kalinowski J."/>
            <person name="Ruckert C."/>
        </authorList>
    </citation>
    <scope>NUCLEOTIDE SEQUENCE</scope>
    <source>
        <strain evidence="3">JCM 14719</strain>
    </source>
</reference>
<feature type="transmembrane region" description="Helical" evidence="1">
    <location>
        <begin position="37"/>
        <end position="54"/>
    </location>
</feature>
<evidence type="ECO:0000259" key="2">
    <source>
        <dbReference type="Pfam" id="PF04892"/>
    </source>
</evidence>
<keyword evidence="1" id="KW-0812">Transmembrane</keyword>
<feature type="transmembrane region" description="Helical" evidence="1">
    <location>
        <begin position="96"/>
        <end position="112"/>
    </location>
</feature>
<organism evidence="3 4">
    <name type="scientific">Calditerricola satsumensis</name>
    <dbReference type="NCBI Taxonomy" id="373054"/>
    <lineage>
        <taxon>Bacteria</taxon>
        <taxon>Bacillati</taxon>
        <taxon>Bacillota</taxon>
        <taxon>Bacilli</taxon>
        <taxon>Bacillales</taxon>
        <taxon>Bacillaceae</taxon>
        <taxon>Calditerricola</taxon>
    </lineage>
</organism>
<accession>A0A8J3B2U6</accession>
<evidence type="ECO:0000256" key="1">
    <source>
        <dbReference type="SAM" id="Phobius"/>
    </source>
</evidence>
<dbReference type="EMBL" id="BMOF01000001">
    <property type="protein sequence ID" value="GGJ91458.1"/>
    <property type="molecule type" value="Genomic_DNA"/>
</dbReference>
<protein>
    <submittedName>
        <fullName evidence="3">Antibiotic resistance protein VanZ</fullName>
    </submittedName>
</protein>
<feature type="domain" description="VanZ-like" evidence="2">
    <location>
        <begin position="7"/>
        <end position="112"/>
    </location>
</feature>
<dbReference type="Pfam" id="PF04892">
    <property type="entry name" value="VanZ"/>
    <property type="match status" value="1"/>
</dbReference>
<reference evidence="3" key="2">
    <citation type="submission" date="2020-09" db="EMBL/GenBank/DDBJ databases">
        <authorList>
            <person name="Sun Q."/>
            <person name="Ohkuma M."/>
        </authorList>
    </citation>
    <scope>NUCLEOTIDE SEQUENCE</scope>
    <source>
        <strain evidence="3">JCM 14719</strain>
    </source>
</reference>
<proteinExistence type="predicted"/>
<comment type="caution">
    <text evidence="3">The sequence shown here is derived from an EMBL/GenBank/DDBJ whole genome shotgun (WGS) entry which is preliminary data.</text>
</comment>
<dbReference type="AlphaFoldDB" id="A0A8J3B2U6"/>
<dbReference type="RefSeq" id="WP_054668926.1">
    <property type="nucleotide sequence ID" value="NZ_BMOF01000001.1"/>
</dbReference>